<evidence type="ECO:0000313" key="2">
    <source>
        <dbReference type="Proteomes" id="UP001221597"/>
    </source>
</evidence>
<dbReference type="InterPro" id="IPR038735">
    <property type="entry name" value="MSMEG_1276-like_NTP-PPase_dom"/>
</dbReference>
<reference evidence="1 2" key="1">
    <citation type="submission" date="2023-04" db="EMBL/GenBank/DDBJ databases">
        <title>Genome sequence of Halobacillus naozhouensis KACC 21980.</title>
        <authorList>
            <person name="Kim S."/>
            <person name="Heo J."/>
            <person name="Kwon S.-W."/>
        </authorList>
    </citation>
    <scope>NUCLEOTIDE SEQUENCE [LARGE SCALE GENOMIC DNA]</scope>
    <source>
        <strain evidence="1 2">KCTC 13234</strain>
    </source>
</reference>
<gene>
    <name evidence="1" type="ORF">P9989_04140</name>
</gene>
<sequence length="107" mass="12507">MPVYNKLVRDRIPEIIEKTGKEFETRILDDKEYIDSLKEKLQEELNEYFTAENDGEALKEMADLLELMHALANFHGASMDKVEGIRKDKAEKRGAFKEQIYLVEVQD</sequence>
<keyword evidence="2" id="KW-1185">Reference proteome</keyword>
<accession>A0ABY8J216</accession>
<name>A0ABY8J216_9BACI</name>
<dbReference type="EMBL" id="CP121671">
    <property type="protein sequence ID" value="WFT75589.1"/>
    <property type="molecule type" value="Genomic_DNA"/>
</dbReference>
<dbReference type="Proteomes" id="UP001221597">
    <property type="component" value="Chromosome"/>
</dbReference>
<proteinExistence type="predicted"/>
<dbReference type="CDD" id="cd11532">
    <property type="entry name" value="NTP-PPase_COG4997"/>
    <property type="match status" value="1"/>
</dbReference>
<organism evidence="1 2">
    <name type="scientific">Halobacillus naozhouensis</name>
    <dbReference type="NCBI Taxonomy" id="554880"/>
    <lineage>
        <taxon>Bacteria</taxon>
        <taxon>Bacillati</taxon>
        <taxon>Bacillota</taxon>
        <taxon>Bacilli</taxon>
        <taxon>Bacillales</taxon>
        <taxon>Bacillaceae</taxon>
        <taxon>Halobacillus</taxon>
    </lineage>
</organism>
<protein>
    <submittedName>
        <fullName evidence="1">Nucleoside triphosphate pyrophosphohydrolase</fullName>
    </submittedName>
</protein>
<dbReference type="SUPFAM" id="SSF101386">
    <property type="entry name" value="all-alpha NTP pyrophosphatases"/>
    <property type="match status" value="1"/>
</dbReference>
<dbReference type="RefSeq" id="WP_283077555.1">
    <property type="nucleotide sequence ID" value="NZ_CP121671.1"/>
</dbReference>
<evidence type="ECO:0000313" key="1">
    <source>
        <dbReference type="EMBL" id="WFT75589.1"/>
    </source>
</evidence>